<evidence type="ECO:0000256" key="13">
    <source>
        <dbReference type="PROSITE-ProRule" id="PRU00192"/>
    </source>
</evidence>
<dbReference type="InterPro" id="IPR036028">
    <property type="entry name" value="SH3-like_dom_sf"/>
</dbReference>
<dbReference type="InterPro" id="IPR001452">
    <property type="entry name" value="SH3_domain"/>
</dbReference>
<dbReference type="FunFam" id="3.40.50.150:FF:000016">
    <property type="entry name" value="Protein arginine N-methyltransferase 6"/>
    <property type="match status" value="1"/>
</dbReference>
<dbReference type="FunFam" id="2.70.160.11:FF:000007">
    <property type="entry name" value="Protein arginine N-methyltransferase 2"/>
    <property type="match status" value="1"/>
</dbReference>
<dbReference type="CDD" id="cd02440">
    <property type="entry name" value="AdoMet_MTases"/>
    <property type="match status" value="1"/>
</dbReference>
<evidence type="ECO:0000256" key="5">
    <source>
        <dbReference type="ARBA" id="ARBA00022443"/>
    </source>
</evidence>
<evidence type="ECO:0000256" key="1">
    <source>
        <dbReference type="ARBA" id="ARBA00004123"/>
    </source>
</evidence>
<evidence type="ECO:0000256" key="8">
    <source>
        <dbReference type="ARBA" id="ARBA00022679"/>
    </source>
</evidence>
<comment type="subcellular location">
    <subcellularLocation>
        <location evidence="2">Cytoplasm</location>
    </subcellularLocation>
    <subcellularLocation>
        <location evidence="1">Nucleus</location>
    </subcellularLocation>
</comment>
<dbReference type="Gene3D" id="3.40.50.150">
    <property type="entry name" value="Vaccinia Virus protein VP39"/>
    <property type="match status" value="1"/>
</dbReference>
<dbReference type="GO" id="GO:0032259">
    <property type="term" value="P:methylation"/>
    <property type="evidence" value="ECO:0007669"/>
    <property type="project" value="UniProtKB-KW"/>
</dbReference>
<keyword evidence="5 13" id="KW-0728">SH3 domain</keyword>
<dbReference type="EMBL" id="JAFDVH010000015">
    <property type="protein sequence ID" value="KAG7464153.1"/>
    <property type="molecule type" value="Genomic_DNA"/>
</dbReference>
<dbReference type="GO" id="GO:0005634">
    <property type="term" value="C:nucleus"/>
    <property type="evidence" value="ECO:0007669"/>
    <property type="project" value="UniProtKB-SubCell"/>
</dbReference>
<protein>
    <recommendedName>
        <fullName evidence="4">Protein arginine N-methyltransferase 2</fullName>
        <ecNumber evidence="3">2.1.1.319</ecNumber>
    </recommendedName>
    <alternativeName>
        <fullName evidence="12">Histone-arginine N-methyltransferase PRMT2</fullName>
    </alternativeName>
</protein>
<dbReference type="Proteomes" id="UP001046870">
    <property type="component" value="Chromosome 15"/>
</dbReference>
<keyword evidence="10" id="KW-0539">Nucleus</keyword>
<organism evidence="17 18">
    <name type="scientific">Megalops atlanticus</name>
    <name type="common">Tarpon</name>
    <name type="synonym">Clupea gigantea</name>
    <dbReference type="NCBI Taxonomy" id="7932"/>
    <lineage>
        <taxon>Eukaryota</taxon>
        <taxon>Metazoa</taxon>
        <taxon>Chordata</taxon>
        <taxon>Craniata</taxon>
        <taxon>Vertebrata</taxon>
        <taxon>Euteleostomi</taxon>
        <taxon>Actinopterygii</taxon>
        <taxon>Neopterygii</taxon>
        <taxon>Teleostei</taxon>
        <taxon>Elopiformes</taxon>
        <taxon>Megalopidae</taxon>
        <taxon>Megalops</taxon>
    </lineage>
</organism>
<dbReference type="InterPro" id="IPR041698">
    <property type="entry name" value="Methyltransf_25"/>
</dbReference>
<evidence type="ECO:0000256" key="15">
    <source>
        <dbReference type="SAM" id="MobiDB-lite"/>
    </source>
</evidence>
<dbReference type="InterPro" id="IPR029063">
    <property type="entry name" value="SAM-dependent_MTases_sf"/>
</dbReference>
<dbReference type="GO" id="GO:0042054">
    <property type="term" value="F:histone methyltransferase activity"/>
    <property type="evidence" value="ECO:0007669"/>
    <property type="project" value="UniProtKB-ARBA"/>
</dbReference>
<comment type="caution">
    <text evidence="17">The sequence shown here is derived from an EMBL/GenBank/DDBJ whole genome shotgun (WGS) entry which is preliminary data.</text>
</comment>
<name>A0A9D3PNM2_MEGAT</name>
<dbReference type="Pfam" id="PF22528">
    <property type="entry name" value="PRMT_C"/>
    <property type="match status" value="1"/>
</dbReference>
<dbReference type="GO" id="GO:0035242">
    <property type="term" value="F:protein-arginine omega-N asymmetric methyltransferase activity"/>
    <property type="evidence" value="ECO:0007669"/>
    <property type="project" value="UniProtKB-EC"/>
</dbReference>
<evidence type="ECO:0000313" key="18">
    <source>
        <dbReference type="Proteomes" id="UP001046870"/>
    </source>
</evidence>
<accession>A0A9D3PNM2</accession>
<dbReference type="PANTHER" id="PTHR11006">
    <property type="entry name" value="PROTEIN ARGININE N-METHYLTRANSFERASE"/>
    <property type="match status" value="1"/>
</dbReference>
<evidence type="ECO:0000256" key="10">
    <source>
        <dbReference type="ARBA" id="ARBA00023242"/>
    </source>
</evidence>
<dbReference type="PANTHER" id="PTHR11006:SF92">
    <property type="entry name" value="PROTEIN ARGININE N-METHYLTRANSFERASE 2"/>
    <property type="match status" value="1"/>
</dbReference>
<dbReference type="InterPro" id="IPR025799">
    <property type="entry name" value="Arg_MeTrfase"/>
</dbReference>
<dbReference type="PROSITE" id="PS51678">
    <property type="entry name" value="SAM_MT_PRMT"/>
    <property type="match status" value="1"/>
</dbReference>
<dbReference type="Gene3D" id="2.70.160.11">
    <property type="entry name" value="Hnrnp arginine n-methyltransferase1"/>
    <property type="match status" value="1"/>
</dbReference>
<dbReference type="Gene3D" id="2.30.30.40">
    <property type="entry name" value="SH3 Domains"/>
    <property type="match status" value="1"/>
</dbReference>
<dbReference type="GO" id="GO:0005737">
    <property type="term" value="C:cytoplasm"/>
    <property type="evidence" value="ECO:0007669"/>
    <property type="project" value="UniProtKB-SubCell"/>
</dbReference>
<evidence type="ECO:0000256" key="14">
    <source>
        <dbReference type="PROSITE-ProRule" id="PRU01015"/>
    </source>
</evidence>
<keyword evidence="18" id="KW-1185">Reference proteome</keyword>
<dbReference type="OrthoDB" id="7848332at2759"/>
<evidence type="ECO:0000313" key="17">
    <source>
        <dbReference type="EMBL" id="KAG7464153.1"/>
    </source>
</evidence>
<dbReference type="Pfam" id="PF13649">
    <property type="entry name" value="Methyltransf_25"/>
    <property type="match status" value="1"/>
</dbReference>
<evidence type="ECO:0000256" key="7">
    <source>
        <dbReference type="ARBA" id="ARBA00022603"/>
    </source>
</evidence>
<comment type="catalytic activity">
    <reaction evidence="11">
        <text>L-arginyl-[protein] + 2 S-adenosyl-L-methionine = N(omega),N(omega)-dimethyl-L-arginyl-[protein] + 2 S-adenosyl-L-homocysteine + 2 H(+)</text>
        <dbReference type="Rhea" id="RHEA:48096"/>
        <dbReference type="Rhea" id="RHEA-COMP:10532"/>
        <dbReference type="Rhea" id="RHEA-COMP:11991"/>
        <dbReference type="ChEBI" id="CHEBI:15378"/>
        <dbReference type="ChEBI" id="CHEBI:29965"/>
        <dbReference type="ChEBI" id="CHEBI:57856"/>
        <dbReference type="ChEBI" id="CHEBI:59789"/>
        <dbReference type="ChEBI" id="CHEBI:61897"/>
        <dbReference type="EC" id="2.1.1.319"/>
    </reaction>
</comment>
<keyword evidence="6" id="KW-0963">Cytoplasm</keyword>
<evidence type="ECO:0000256" key="3">
    <source>
        <dbReference type="ARBA" id="ARBA00011925"/>
    </source>
</evidence>
<evidence type="ECO:0000256" key="9">
    <source>
        <dbReference type="ARBA" id="ARBA00022691"/>
    </source>
</evidence>
<keyword evidence="7 14" id="KW-0489">Methyltransferase</keyword>
<reference evidence="17" key="1">
    <citation type="submission" date="2021-01" db="EMBL/GenBank/DDBJ databases">
        <authorList>
            <person name="Zahm M."/>
            <person name="Roques C."/>
            <person name="Cabau C."/>
            <person name="Klopp C."/>
            <person name="Donnadieu C."/>
            <person name="Jouanno E."/>
            <person name="Lampietro C."/>
            <person name="Louis A."/>
            <person name="Herpin A."/>
            <person name="Echchiki A."/>
            <person name="Berthelot C."/>
            <person name="Parey E."/>
            <person name="Roest-Crollius H."/>
            <person name="Braasch I."/>
            <person name="Postlethwait J."/>
            <person name="Bobe J."/>
            <person name="Montfort J."/>
            <person name="Bouchez O."/>
            <person name="Begum T."/>
            <person name="Mejri S."/>
            <person name="Adams A."/>
            <person name="Chen W.-J."/>
            <person name="Guiguen Y."/>
        </authorList>
    </citation>
    <scope>NUCLEOTIDE SEQUENCE</scope>
    <source>
        <strain evidence="17">YG-15Mar2019-1</strain>
        <tissue evidence="17">Brain</tissue>
    </source>
</reference>
<feature type="domain" description="SH3" evidence="16">
    <location>
        <begin position="13"/>
        <end position="78"/>
    </location>
</feature>
<evidence type="ECO:0000256" key="12">
    <source>
        <dbReference type="ARBA" id="ARBA00082811"/>
    </source>
</evidence>
<dbReference type="SMART" id="SM00326">
    <property type="entry name" value="SH3"/>
    <property type="match status" value="1"/>
</dbReference>
<keyword evidence="9 14" id="KW-0949">S-adenosyl-L-methionine</keyword>
<dbReference type="SUPFAM" id="SSF50044">
    <property type="entry name" value="SH3-domain"/>
    <property type="match status" value="1"/>
</dbReference>
<evidence type="ECO:0000256" key="6">
    <source>
        <dbReference type="ARBA" id="ARBA00022490"/>
    </source>
</evidence>
<dbReference type="InterPro" id="IPR055135">
    <property type="entry name" value="PRMT_dom"/>
</dbReference>
<dbReference type="Pfam" id="PF07653">
    <property type="entry name" value="SH3_2"/>
    <property type="match status" value="1"/>
</dbReference>
<feature type="compositionally biased region" description="Polar residues" evidence="15">
    <location>
        <begin position="401"/>
        <end position="412"/>
    </location>
</feature>
<dbReference type="SUPFAM" id="SSF53335">
    <property type="entry name" value="S-adenosyl-L-methionine-dependent methyltransferases"/>
    <property type="match status" value="1"/>
</dbReference>
<dbReference type="PROSITE" id="PS50002">
    <property type="entry name" value="SH3"/>
    <property type="match status" value="1"/>
</dbReference>
<feature type="region of interest" description="Disordered" evidence="15">
    <location>
        <begin position="401"/>
        <end position="422"/>
    </location>
</feature>
<gene>
    <name evidence="17" type="ORF">MATL_G00184260</name>
</gene>
<dbReference type="AlphaFoldDB" id="A0A9D3PNM2"/>
<evidence type="ECO:0000256" key="2">
    <source>
        <dbReference type="ARBA" id="ARBA00004496"/>
    </source>
</evidence>
<sequence>MMEVEEADAEKHPTPEEFIGIADFPAGGSDQSAHPVQLGFAAGDRLRVHDKSSPDWWWAELQGNFGYVPSNHLQRCTQEEEVDDAWQDEEYFGNYGTLRLHLEMLADRACTETYRQVILSNSAPLRGKVVMDLGCGTGIISLFCARLAQPAAVYAVEASSMAEQARQLVRQNGCEGVVSVLRGRAEDLQLPGKVDVLVSEWMGNCLLFEFMVESVLVARDRWLKQGGVMWPSSASLTLVPCQAPEDYSQKVDFWTEPYGLDFSCLRPLALTEFFSKPKFSHQVRPEDCLSSPCDVLTLDMHTVQVPDLERLKGEFNFRVEKAGPLHGFTAWFSVQFQGLQKGGAVVELDTGPHATPTHWKQTLFMLDTPVSLQPGDTVCGTLLLHRNPVWRRHMTVTLQWSVSSPGGTAPSETQRKSFPMWR</sequence>
<evidence type="ECO:0000256" key="11">
    <source>
        <dbReference type="ARBA" id="ARBA00049086"/>
    </source>
</evidence>
<proteinExistence type="predicted"/>
<evidence type="ECO:0000259" key="16">
    <source>
        <dbReference type="PROSITE" id="PS50002"/>
    </source>
</evidence>
<dbReference type="EC" id="2.1.1.319" evidence="3"/>
<keyword evidence="8 14" id="KW-0808">Transferase</keyword>
<evidence type="ECO:0000256" key="4">
    <source>
        <dbReference type="ARBA" id="ARBA00018778"/>
    </source>
</evidence>